<accession>A0AAD8ECL2</accession>
<dbReference type="AlphaFoldDB" id="A0AAD8ECL2"/>
<evidence type="ECO:0000313" key="1">
    <source>
        <dbReference type="EMBL" id="KAJ9584847.1"/>
    </source>
</evidence>
<organism evidence="1 2">
    <name type="scientific">Diploptera punctata</name>
    <name type="common">Pacific beetle cockroach</name>
    <dbReference type="NCBI Taxonomy" id="6984"/>
    <lineage>
        <taxon>Eukaryota</taxon>
        <taxon>Metazoa</taxon>
        <taxon>Ecdysozoa</taxon>
        <taxon>Arthropoda</taxon>
        <taxon>Hexapoda</taxon>
        <taxon>Insecta</taxon>
        <taxon>Pterygota</taxon>
        <taxon>Neoptera</taxon>
        <taxon>Polyneoptera</taxon>
        <taxon>Dictyoptera</taxon>
        <taxon>Blattodea</taxon>
        <taxon>Blaberoidea</taxon>
        <taxon>Blaberidae</taxon>
        <taxon>Diplopterinae</taxon>
        <taxon>Diploptera</taxon>
    </lineage>
</organism>
<proteinExistence type="predicted"/>
<reference evidence="1" key="2">
    <citation type="submission" date="2023-05" db="EMBL/GenBank/DDBJ databases">
        <authorList>
            <person name="Fouks B."/>
        </authorList>
    </citation>
    <scope>NUCLEOTIDE SEQUENCE</scope>
    <source>
        <strain evidence="1">Stay&amp;Tobe</strain>
        <tissue evidence="1">Testes</tissue>
    </source>
</reference>
<protein>
    <submittedName>
        <fullName evidence="1">Uncharacterized protein</fullName>
    </submittedName>
</protein>
<feature type="non-terminal residue" evidence="1">
    <location>
        <position position="1"/>
    </location>
</feature>
<dbReference type="Proteomes" id="UP001233999">
    <property type="component" value="Unassembled WGS sequence"/>
</dbReference>
<dbReference type="EMBL" id="JASPKZ010007351">
    <property type="protein sequence ID" value="KAJ9584847.1"/>
    <property type="molecule type" value="Genomic_DNA"/>
</dbReference>
<evidence type="ECO:0000313" key="2">
    <source>
        <dbReference type="Proteomes" id="UP001233999"/>
    </source>
</evidence>
<reference evidence="1" key="1">
    <citation type="journal article" date="2023" name="IScience">
        <title>Live-bearing cockroach genome reveals convergent evolutionary mechanisms linked to viviparity in insects and beyond.</title>
        <authorList>
            <person name="Fouks B."/>
            <person name="Harrison M.C."/>
            <person name="Mikhailova A.A."/>
            <person name="Marchal E."/>
            <person name="English S."/>
            <person name="Carruthers M."/>
            <person name="Jennings E.C."/>
            <person name="Chiamaka E.L."/>
            <person name="Frigard R.A."/>
            <person name="Pippel M."/>
            <person name="Attardo G.M."/>
            <person name="Benoit J.B."/>
            <person name="Bornberg-Bauer E."/>
            <person name="Tobe S.S."/>
        </authorList>
    </citation>
    <scope>NUCLEOTIDE SEQUENCE</scope>
    <source>
        <strain evidence="1">Stay&amp;Tobe</strain>
    </source>
</reference>
<gene>
    <name evidence="1" type="ORF">L9F63_020814</name>
</gene>
<sequence length="74" mass="8396">FRQSYRRVLEVDNDVGREPSTCKRESVSSLSNRPLRRLYCEATLLTPSVLISALSMFPQTQILKPSTNKRTVGP</sequence>
<feature type="non-terminal residue" evidence="1">
    <location>
        <position position="74"/>
    </location>
</feature>
<comment type="caution">
    <text evidence="1">The sequence shown here is derived from an EMBL/GenBank/DDBJ whole genome shotgun (WGS) entry which is preliminary data.</text>
</comment>
<name>A0AAD8ECL2_DIPPU</name>
<keyword evidence="2" id="KW-1185">Reference proteome</keyword>